<evidence type="ECO:0000259" key="6">
    <source>
        <dbReference type="SMART" id="SM00237"/>
    </source>
</evidence>
<dbReference type="InterPro" id="IPR038081">
    <property type="entry name" value="CalX-like_sf"/>
</dbReference>
<gene>
    <name evidence="7" type="ORF">ACFOW7_13105</name>
</gene>
<keyword evidence="4" id="KW-0813">Transport</keyword>
<dbReference type="PANTHER" id="PTHR11878">
    <property type="entry name" value="SODIUM/CALCIUM EXCHANGER"/>
    <property type="match status" value="1"/>
</dbReference>
<dbReference type="SUPFAM" id="SSF141072">
    <property type="entry name" value="CalX-like"/>
    <property type="match status" value="2"/>
</dbReference>
<dbReference type="Pfam" id="PF13583">
    <property type="entry name" value="Reprolysin_4"/>
    <property type="match status" value="1"/>
</dbReference>
<evidence type="ECO:0000256" key="1">
    <source>
        <dbReference type="ARBA" id="ARBA00022729"/>
    </source>
</evidence>
<dbReference type="PANTHER" id="PTHR11878:SF65">
    <property type="entry name" value="NA_CA-EXCHANGE PROTEIN, ISOFORM G"/>
    <property type="match status" value="1"/>
</dbReference>
<protein>
    <submittedName>
        <fullName evidence="7">Calx-beta domain-containing protein</fullName>
    </submittedName>
</protein>
<name>A0ABV8MQ08_9NEIS</name>
<dbReference type="InterPro" id="IPR024079">
    <property type="entry name" value="MetalloPept_cat_dom_sf"/>
</dbReference>
<dbReference type="Proteomes" id="UP001595791">
    <property type="component" value="Unassembled WGS sequence"/>
</dbReference>
<keyword evidence="2" id="KW-0677">Repeat</keyword>
<keyword evidence="1 5" id="KW-0732">Signal</keyword>
<dbReference type="Pfam" id="PF03160">
    <property type="entry name" value="Calx-beta"/>
    <property type="match status" value="2"/>
</dbReference>
<dbReference type="SMART" id="SM00237">
    <property type="entry name" value="Calx_beta"/>
    <property type="match status" value="2"/>
</dbReference>
<feature type="domain" description="Calx-beta" evidence="6">
    <location>
        <begin position="526"/>
        <end position="629"/>
    </location>
</feature>
<sequence length="786" mass="83417">MKQRDLLPFVRKPFVLALACALSAPALAQVDLWQVDRQAFAADRPGIHALRFDAGSAFNQPFGTEFRIELPGRAPVTAVYERAELHPNGDRTWIGHLPAFGSEYRVLITVGRGGAFGQLLTPEGDFQVESQVGAAGPMLVDLKAAGIVQSPGYHQDDLVPHEHLLSEPMQPTGQRFAATEHEIDLMVLYSPGLASAYSKDGVETFLNSLVAMSNQAYRDSQVPIKLRLVHSRKVELADGESGGSNNAVLGQLTNGEGVFKDVAGWRKQYGADLVTMVRGYKSGVGSCGVAWVGGSGGKPISRYAGSGFSVVNVGNDNGSSCSTYTFTHELGHNMGSAHDRANAGAQGAFSYSYGYGISGEFGTIMSYLRPRIGRFSNPNQTCKDKVCGISEKDEKNGANNSLSLTNTAPYVAAFMPSADGGSSASLAFLAEQASVREDGAKVTLQVGRSGGKSGAASVKWRLLAGSAKAGEDYSEASGTLNWADGDEAPKAIEVAIKDDKTVESSETFQVELFDASGAKLGERVRSTVTIADDDKVVANGNLSFSIGSLDAKEGDGTLRLTVERVGGSTGVASVRVKSRDDSARAGEDYMAIDSQLEWKDGESTAKTVELKLIDDKSVENSERLFVELSEAKGAVLGKTSSVSVNLADNDSTTPSACSQALCFDGLKSTYVGGSDRFDLAFALNWDELARANASSVDLWVGMLLPDNSFMFLRTFGGFPAFSAQPGPFRTSLGRAQNRVEVFKGLDLTGIKGQFTFYGLLMKAGADLSGFPVGSLPPLLNQTVTVR</sequence>
<evidence type="ECO:0000313" key="7">
    <source>
        <dbReference type="EMBL" id="MFC4160278.1"/>
    </source>
</evidence>
<evidence type="ECO:0000256" key="4">
    <source>
        <dbReference type="ARBA" id="ARBA00023065"/>
    </source>
</evidence>
<evidence type="ECO:0000256" key="2">
    <source>
        <dbReference type="ARBA" id="ARBA00022737"/>
    </source>
</evidence>
<feature type="signal peptide" evidence="5">
    <location>
        <begin position="1"/>
        <end position="28"/>
    </location>
</feature>
<evidence type="ECO:0000256" key="5">
    <source>
        <dbReference type="SAM" id="SignalP"/>
    </source>
</evidence>
<evidence type="ECO:0000313" key="8">
    <source>
        <dbReference type="Proteomes" id="UP001595791"/>
    </source>
</evidence>
<feature type="domain" description="Calx-beta" evidence="6">
    <location>
        <begin position="413"/>
        <end position="513"/>
    </location>
</feature>
<organism evidence="7 8">
    <name type="scientific">Chitinimonas lacunae</name>
    <dbReference type="NCBI Taxonomy" id="1963018"/>
    <lineage>
        <taxon>Bacteria</taxon>
        <taxon>Pseudomonadati</taxon>
        <taxon>Pseudomonadota</taxon>
        <taxon>Betaproteobacteria</taxon>
        <taxon>Neisseriales</taxon>
        <taxon>Chitinibacteraceae</taxon>
        <taxon>Chitinimonas</taxon>
    </lineage>
</organism>
<proteinExistence type="predicted"/>
<evidence type="ECO:0000256" key="3">
    <source>
        <dbReference type="ARBA" id="ARBA00022837"/>
    </source>
</evidence>
<accession>A0ABV8MQ08</accession>
<keyword evidence="3" id="KW-0106">Calcium</keyword>
<dbReference type="InterPro" id="IPR003644">
    <property type="entry name" value="Calx_beta"/>
</dbReference>
<dbReference type="RefSeq" id="WP_378164937.1">
    <property type="nucleotide sequence ID" value="NZ_JBHSBU010000001.1"/>
</dbReference>
<reference evidence="8" key="1">
    <citation type="journal article" date="2019" name="Int. J. Syst. Evol. Microbiol.">
        <title>The Global Catalogue of Microorganisms (GCM) 10K type strain sequencing project: providing services to taxonomists for standard genome sequencing and annotation.</title>
        <authorList>
            <consortium name="The Broad Institute Genomics Platform"/>
            <consortium name="The Broad Institute Genome Sequencing Center for Infectious Disease"/>
            <person name="Wu L."/>
            <person name="Ma J."/>
        </authorList>
    </citation>
    <scope>NUCLEOTIDE SEQUENCE [LARGE SCALE GENOMIC DNA]</scope>
    <source>
        <strain evidence="8">LMG 29894</strain>
    </source>
</reference>
<keyword evidence="8" id="KW-1185">Reference proteome</keyword>
<dbReference type="EMBL" id="JBHSBU010000001">
    <property type="protein sequence ID" value="MFC4160278.1"/>
    <property type="molecule type" value="Genomic_DNA"/>
</dbReference>
<dbReference type="InterPro" id="IPR051171">
    <property type="entry name" value="CaCA"/>
</dbReference>
<dbReference type="Gene3D" id="2.60.40.2030">
    <property type="match status" value="2"/>
</dbReference>
<dbReference type="Gene3D" id="3.40.390.10">
    <property type="entry name" value="Collagenase (Catalytic Domain)"/>
    <property type="match status" value="1"/>
</dbReference>
<dbReference type="SUPFAM" id="SSF55486">
    <property type="entry name" value="Metalloproteases ('zincins'), catalytic domain"/>
    <property type="match status" value="1"/>
</dbReference>
<comment type="caution">
    <text evidence="7">The sequence shown here is derived from an EMBL/GenBank/DDBJ whole genome shotgun (WGS) entry which is preliminary data.</text>
</comment>
<keyword evidence="4" id="KW-0406">Ion transport</keyword>
<feature type="chain" id="PRO_5047381590" evidence="5">
    <location>
        <begin position="29"/>
        <end position="786"/>
    </location>
</feature>